<proteinExistence type="predicted"/>
<feature type="transmembrane region" description="Helical" evidence="1">
    <location>
        <begin position="98"/>
        <end position="117"/>
    </location>
</feature>
<name>A0A142K9I8_9CAUD</name>
<keyword evidence="1" id="KW-1133">Transmembrane helix</keyword>
<keyword evidence="3" id="KW-1185">Reference proteome</keyword>
<evidence type="ECO:0000313" key="2">
    <source>
        <dbReference type="EMBL" id="AMS02771.1"/>
    </source>
</evidence>
<dbReference type="GeneID" id="29126489"/>
<dbReference type="Pfam" id="PF23778">
    <property type="entry name" value="Phage_holin_2"/>
    <property type="match status" value="1"/>
</dbReference>
<keyword evidence="1" id="KW-0812">Transmembrane</keyword>
<reference evidence="3" key="1">
    <citation type="submission" date="2016-03" db="EMBL/GenBank/DDBJ databases">
        <authorList>
            <person name="Ploux O."/>
        </authorList>
    </citation>
    <scope>NUCLEOTIDE SEQUENCE [LARGE SCALE GENOMIC DNA]</scope>
</reference>
<evidence type="ECO:0000313" key="3">
    <source>
        <dbReference type="Proteomes" id="UP000202604"/>
    </source>
</evidence>
<dbReference type="InterPro" id="IPR056964">
    <property type="entry name" value="Phage_holin"/>
</dbReference>
<organism evidence="2 3">
    <name type="scientific">Gordonia phage Yeezy</name>
    <dbReference type="NCBI Taxonomy" id="1821565"/>
    <lineage>
        <taxon>Viruses</taxon>
        <taxon>Duplodnaviria</taxon>
        <taxon>Heunggongvirae</taxon>
        <taxon>Uroviricota</taxon>
        <taxon>Caudoviricetes</taxon>
        <taxon>Nymbaxtervirinae</taxon>
        <taxon>Baxterfoxvirus</taxon>
        <taxon>Baxterfoxvirus yeezy</taxon>
        <taxon>Baxtervirus yeezy</taxon>
    </lineage>
</organism>
<dbReference type="KEGG" id="vg:29126489"/>
<sequence>MKRAAKSAAGTLAAGAVLLPVLDLVGVESRVGANVLIVTIAVLSGAFTLLYGFRSQWWRTHAGRAVLYLSTALTLFAGQVGISAWTGSSYLWRNEIRFVLYFTLAMTVVNLIWTLLIEQAKDER</sequence>
<evidence type="ECO:0000256" key="1">
    <source>
        <dbReference type="SAM" id="Phobius"/>
    </source>
</evidence>
<feature type="transmembrane region" description="Helical" evidence="1">
    <location>
        <begin position="65"/>
        <end position="86"/>
    </location>
</feature>
<dbReference type="OrthoDB" id="17927at10239"/>
<dbReference type="Proteomes" id="UP000202604">
    <property type="component" value="Segment"/>
</dbReference>
<protein>
    <submittedName>
        <fullName evidence="2">Membrane protein</fullName>
    </submittedName>
</protein>
<feature type="transmembrane region" description="Helical" evidence="1">
    <location>
        <begin position="33"/>
        <end position="53"/>
    </location>
</feature>
<dbReference type="EMBL" id="KU963249">
    <property type="protein sequence ID" value="AMS02771.1"/>
    <property type="molecule type" value="Genomic_DNA"/>
</dbReference>
<gene>
    <name evidence="2" type="primary">26</name>
    <name evidence="2" type="ORF">SEA_YEEZY_26</name>
</gene>
<dbReference type="RefSeq" id="YP_009304355.1">
    <property type="nucleotide sequence ID" value="NC_031269.1"/>
</dbReference>
<keyword evidence="1" id="KW-0472">Membrane</keyword>
<accession>A0A142K9I8</accession>